<dbReference type="STRING" id="1122938.SAMN05660772_00917"/>
<keyword evidence="2" id="KW-1185">Reference proteome</keyword>
<sequence>MYLVEVFFNYDANQAQQQNLQQQGAVNLINQILEQWRYNGQIIGREFPIFYDEIENKRGFTVKVISPAQHSLMPYHNNENVNHALIKAAESGIFLEQIGLVAEDLNSNISHQNELPSWQILYTTYLHTCSPLFSGDHFLPLPLYLELQQHSALSMDLIKWQENWQACDQLQMNGAVLEQQALQQISTTDSPLFKHGYHLCKEISEASQIPTYYYLYHLGSRDHQQEKQRKCPLCKQDWLLEKPLFNLFHFKCDHCRLVSNLSWYDNTGSQA</sequence>
<dbReference type="AlphaFoldDB" id="A0A1W1UZZ0"/>
<dbReference type="EMBL" id="FWWV01000024">
    <property type="protein sequence ID" value="SMB86626.1"/>
    <property type="molecule type" value="Genomic_DNA"/>
</dbReference>
<name>A0A1W1UZZ0_9PAST</name>
<dbReference type="InterPro" id="IPR016908">
    <property type="entry name" value="UCP029037"/>
</dbReference>
<evidence type="ECO:0000313" key="1">
    <source>
        <dbReference type="EMBL" id="SMB86626.1"/>
    </source>
</evidence>
<gene>
    <name evidence="1" type="ORF">SAMN05660772_00917</name>
</gene>
<dbReference type="PIRSF" id="PIRSF029037">
    <property type="entry name" value="UCP029037_Zn_ribbon"/>
    <property type="match status" value="1"/>
</dbReference>
<dbReference type="Proteomes" id="UP000192408">
    <property type="component" value="Unassembled WGS sequence"/>
</dbReference>
<proteinExistence type="predicted"/>
<dbReference type="RefSeq" id="WP_084257339.1">
    <property type="nucleotide sequence ID" value="NZ_FWWV01000024.1"/>
</dbReference>
<dbReference type="Pfam" id="PF10071">
    <property type="entry name" value="DUF2310"/>
    <property type="match status" value="1"/>
</dbReference>
<evidence type="ECO:0000313" key="2">
    <source>
        <dbReference type="Proteomes" id="UP000192408"/>
    </source>
</evidence>
<reference evidence="2" key="1">
    <citation type="submission" date="2017-04" db="EMBL/GenBank/DDBJ databases">
        <authorList>
            <person name="Varghese N."/>
            <person name="Submissions S."/>
        </authorList>
    </citation>
    <scope>NUCLEOTIDE SEQUENCE [LARGE SCALE GENOMIC DNA]</scope>
    <source>
        <strain evidence="2">DSM 23072</strain>
    </source>
</reference>
<protein>
    <submittedName>
        <fullName evidence="1">Predicted nucleic acid-binding protein, contains Zn-ribbon domain</fullName>
    </submittedName>
</protein>
<accession>A0A1W1UZZ0</accession>
<organism evidence="1 2">
    <name type="scientific">Pasteurella testudinis DSM 23072</name>
    <dbReference type="NCBI Taxonomy" id="1122938"/>
    <lineage>
        <taxon>Bacteria</taxon>
        <taxon>Pseudomonadati</taxon>
        <taxon>Pseudomonadota</taxon>
        <taxon>Gammaproteobacteria</taxon>
        <taxon>Pasteurellales</taxon>
        <taxon>Pasteurellaceae</taxon>
        <taxon>Pasteurella</taxon>
    </lineage>
</organism>